<dbReference type="EMBL" id="AP027728">
    <property type="protein sequence ID" value="BDZ40578.1"/>
    <property type="molecule type" value="Genomic_DNA"/>
</dbReference>
<feature type="domain" description="Transcription regulator PadR N-terminal" evidence="2">
    <location>
        <begin position="10"/>
        <end position="79"/>
    </location>
</feature>
<protein>
    <submittedName>
        <fullName evidence="3">PadR family transcriptional regulator</fullName>
    </submittedName>
</protein>
<evidence type="ECO:0000313" key="4">
    <source>
        <dbReference type="Proteomes" id="UP001321543"/>
    </source>
</evidence>
<sequence>MRKGVVEYCVLGLLAREPMYGWQLAEALTAAGLIASIGTLYPLLGRLRDNGWVSTFDQPSDAGPVRRYYRLTDAGIDRLALFRAQWQPFARTVSGLVGEERP</sequence>
<dbReference type="PANTHER" id="PTHR33169">
    <property type="entry name" value="PADR-FAMILY TRANSCRIPTIONAL REGULATOR"/>
    <property type="match status" value="1"/>
</dbReference>
<evidence type="ECO:0000256" key="1">
    <source>
        <dbReference type="SAM" id="Phobius"/>
    </source>
</evidence>
<dbReference type="Proteomes" id="UP001321543">
    <property type="component" value="Chromosome"/>
</dbReference>
<keyword evidence="1" id="KW-1133">Transmembrane helix</keyword>
<organism evidence="3 4">
    <name type="scientific">Microbacterium suwonense</name>
    <dbReference type="NCBI Taxonomy" id="683047"/>
    <lineage>
        <taxon>Bacteria</taxon>
        <taxon>Bacillati</taxon>
        <taxon>Actinomycetota</taxon>
        <taxon>Actinomycetes</taxon>
        <taxon>Micrococcales</taxon>
        <taxon>Microbacteriaceae</taxon>
        <taxon>Microbacterium</taxon>
    </lineage>
</organism>
<dbReference type="Pfam" id="PF03551">
    <property type="entry name" value="PadR"/>
    <property type="match status" value="1"/>
</dbReference>
<dbReference type="InterPro" id="IPR052509">
    <property type="entry name" value="Metal_resp_DNA-bind_regulator"/>
</dbReference>
<accession>A0ABM8FXV4</accession>
<proteinExistence type="predicted"/>
<dbReference type="Gene3D" id="1.10.10.10">
    <property type="entry name" value="Winged helix-like DNA-binding domain superfamily/Winged helix DNA-binding domain"/>
    <property type="match status" value="1"/>
</dbReference>
<keyword evidence="1" id="KW-0812">Transmembrane</keyword>
<keyword evidence="1" id="KW-0472">Membrane</keyword>
<reference evidence="4" key="1">
    <citation type="journal article" date="2019" name="Int. J. Syst. Evol. Microbiol.">
        <title>The Global Catalogue of Microorganisms (GCM) 10K type strain sequencing project: providing services to taxonomists for standard genome sequencing and annotation.</title>
        <authorList>
            <consortium name="The Broad Institute Genomics Platform"/>
            <consortium name="The Broad Institute Genome Sequencing Center for Infectious Disease"/>
            <person name="Wu L."/>
            <person name="Ma J."/>
        </authorList>
    </citation>
    <scope>NUCLEOTIDE SEQUENCE [LARGE SCALE GENOMIC DNA]</scope>
    <source>
        <strain evidence="4">NBRC 106310</strain>
    </source>
</reference>
<dbReference type="InterPro" id="IPR005149">
    <property type="entry name" value="Tscrpt_reg_PadR_N"/>
</dbReference>
<name>A0ABM8FXV4_9MICO</name>
<keyword evidence="4" id="KW-1185">Reference proteome</keyword>
<dbReference type="PANTHER" id="PTHR33169:SF14">
    <property type="entry name" value="TRANSCRIPTIONAL REGULATOR RV3488"/>
    <property type="match status" value="1"/>
</dbReference>
<evidence type="ECO:0000313" key="3">
    <source>
        <dbReference type="EMBL" id="BDZ40578.1"/>
    </source>
</evidence>
<dbReference type="SUPFAM" id="SSF46785">
    <property type="entry name" value="Winged helix' DNA-binding domain"/>
    <property type="match status" value="1"/>
</dbReference>
<feature type="transmembrane region" description="Helical" evidence="1">
    <location>
        <begin position="20"/>
        <end position="44"/>
    </location>
</feature>
<dbReference type="InterPro" id="IPR036388">
    <property type="entry name" value="WH-like_DNA-bd_sf"/>
</dbReference>
<evidence type="ECO:0000259" key="2">
    <source>
        <dbReference type="Pfam" id="PF03551"/>
    </source>
</evidence>
<gene>
    <name evidence="3" type="ORF">GCM10025863_31920</name>
</gene>
<dbReference type="InterPro" id="IPR036390">
    <property type="entry name" value="WH_DNA-bd_sf"/>
</dbReference>